<organism evidence="1 2">
    <name type="scientific">Acidovorax ebreus (strain TPSY)</name>
    <name type="common">Diaphorobacter sp. (strain TPSY)</name>
    <dbReference type="NCBI Taxonomy" id="535289"/>
    <lineage>
        <taxon>Bacteria</taxon>
        <taxon>Pseudomonadati</taxon>
        <taxon>Pseudomonadota</taxon>
        <taxon>Betaproteobacteria</taxon>
        <taxon>Burkholderiales</taxon>
        <taxon>Comamonadaceae</taxon>
        <taxon>Diaphorobacter</taxon>
    </lineage>
</organism>
<evidence type="ECO:0000313" key="1">
    <source>
        <dbReference type="EMBL" id="ACM33276.1"/>
    </source>
</evidence>
<gene>
    <name evidence="1" type="ordered locus">Dtpsy_1819</name>
</gene>
<proteinExistence type="predicted"/>
<protein>
    <submittedName>
        <fullName evidence="1">Uncharacterized protein</fullName>
    </submittedName>
</protein>
<keyword evidence="2" id="KW-1185">Reference proteome</keyword>
<name>A0A9J9QE51_ACIET</name>
<dbReference type="KEGG" id="dia:Dtpsy_1819"/>
<dbReference type="Proteomes" id="UP000000450">
    <property type="component" value="Chromosome"/>
</dbReference>
<dbReference type="AlphaFoldDB" id="A0A9J9QE51"/>
<dbReference type="RefSeq" id="WP_015913346.1">
    <property type="nucleotide sequence ID" value="NC_011992.1"/>
</dbReference>
<sequence length="192" mass="21779">MSSPPIFEQLQAKASQWCSEYGRYKEECRVFAEHMRVEYIEYLGARSADIEFHVLNENLERMKDEGTTLSPRLQPGDDGFIYFGLTIVFKMNHGCLDEHVRIGVQRVRNQWRVRWNQTEMAYGDPPHLAFFQKVTALIEAKFSTPFHKQRGALGFIPVVSNDHLALLPPAELRIAAEADAPTAESGGQPAKG</sequence>
<evidence type="ECO:0000313" key="2">
    <source>
        <dbReference type="Proteomes" id="UP000000450"/>
    </source>
</evidence>
<reference evidence="1 2" key="1">
    <citation type="journal article" date="2010" name="J. Bacteriol.">
        <title>Completed genome sequence of the anaerobic iron-oxidizing bacterium Acidovorax ebreus strain TPSY.</title>
        <authorList>
            <person name="Byrne-Bailey K.G."/>
            <person name="Weber K.A."/>
            <person name="Chair A.H."/>
            <person name="Bose S."/>
            <person name="Knox T."/>
            <person name="Spanbauer T.L."/>
            <person name="Chertkov O."/>
            <person name="Coates J.D."/>
        </authorList>
    </citation>
    <scope>NUCLEOTIDE SEQUENCE [LARGE SCALE GENOMIC DNA]</scope>
    <source>
        <strain evidence="1 2">TPSY</strain>
    </source>
</reference>
<accession>A0A9J9QE51</accession>
<dbReference type="EMBL" id="CP001392">
    <property type="protein sequence ID" value="ACM33276.1"/>
    <property type="molecule type" value="Genomic_DNA"/>
</dbReference>
<dbReference type="GeneID" id="84681498"/>